<feature type="region of interest" description="Disordered" evidence="1">
    <location>
        <begin position="60"/>
        <end position="83"/>
    </location>
</feature>
<dbReference type="Proteomes" id="UP000317940">
    <property type="component" value="Unassembled WGS sequence"/>
</dbReference>
<evidence type="ECO:0000313" key="3">
    <source>
        <dbReference type="EMBL" id="TWF98641.1"/>
    </source>
</evidence>
<organism evidence="3 4">
    <name type="scientific">Kitasatospora viridis</name>
    <dbReference type="NCBI Taxonomy" id="281105"/>
    <lineage>
        <taxon>Bacteria</taxon>
        <taxon>Bacillati</taxon>
        <taxon>Actinomycetota</taxon>
        <taxon>Actinomycetes</taxon>
        <taxon>Kitasatosporales</taxon>
        <taxon>Streptomycetaceae</taxon>
        <taxon>Kitasatospora</taxon>
    </lineage>
</organism>
<dbReference type="RefSeq" id="WP_145905040.1">
    <property type="nucleotide sequence ID" value="NZ_BAAAMZ010000045.1"/>
</dbReference>
<proteinExistence type="predicted"/>
<protein>
    <recommendedName>
        <fullName evidence="5">PknH-like protein</fullName>
    </recommendedName>
</protein>
<keyword evidence="2" id="KW-0472">Membrane</keyword>
<keyword evidence="2" id="KW-1133">Transmembrane helix</keyword>
<reference evidence="3 4" key="1">
    <citation type="submission" date="2019-06" db="EMBL/GenBank/DDBJ databases">
        <title>Sequencing the genomes of 1000 actinobacteria strains.</title>
        <authorList>
            <person name="Klenk H.-P."/>
        </authorList>
    </citation>
    <scope>NUCLEOTIDE SEQUENCE [LARGE SCALE GENOMIC DNA]</scope>
    <source>
        <strain evidence="3 4">DSM 44826</strain>
    </source>
</reference>
<dbReference type="OrthoDB" id="3853749at2"/>
<name>A0A561UH12_9ACTN</name>
<evidence type="ECO:0000256" key="2">
    <source>
        <dbReference type="SAM" id="Phobius"/>
    </source>
</evidence>
<feature type="region of interest" description="Disordered" evidence="1">
    <location>
        <begin position="1"/>
        <end position="22"/>
    </location>
</feature>
<feature type="compositionally biased region" description="Pro residues" evidence="1">
    <location>
        <begin position="11"/>
        <end position="22"/>
    </location>
</feature>
<accession>A0A561UH12</accession>
<evidence type="ECO:0008006" key="5">
    <source>
        <dbReference type="Google" id="ProtNLM"/>
    </source>
</evidence>
<gene>
    <name evidence="3" type="ORF">FHX73_112462</name>
</gene>
<feature type="transmembrane region" description="Helical" evidence="2">
    <location>
        <begin position="28"/>
        <end position="52"/>
    </location>
</feature>
<evidence type="ECO:0000256" key="1">
    <source>
        <dbReference type="SAM" id="MobiDB-lite"/>
    </source>
</evidence>
<dbReference type="AlphaFoldDB" id="A0A561UH12"/>
<keyword evidence="4" id="KW-1185">Reference proteome</keyword>
<comment type="caution">
    <text evidence="3">The sequence shown here is derived from an EMBL/GenBank/DDBJ whole genome shotgun (WGS) entry which is preliminary data.</text>
</comment>
<sequence length="276" mass="27560">MTEQPATPEDPAVPRPSRPLRPPRPLRAAALAVTAVLATAAVGVAVGLGVLAATRPEHAGTVGPTPVPGTAHETPAAGGPVYGAHSDGTHFGALSDLLLPVPAGFSLGLNGGDAGADTEAGADLTGDQLAGELDAQLDLLPAAQRSAARTRLQGAHPRTGTRGYTAADGHLVASIWLDQFAGSADAGPAGAVFATAWSGAGTDYRQGPSVPGHPEVSCVLPSTRPSAPIDELDCAAVVGDVLVTMRVEGAAPLPKSEAVSMFRQQLERLAIPGASA</sequence>
<evidence type="ECO:0000313" key="4">
    <source>
        <dbReference type="Proteomes" id="UP000317940"/>
    </source>
</evidence>
<dbReference type="EMBL" id="VIWT01000001">
    <property type="protein sequence ID" value="TWF98641.1"/>
    <property type="molecule type" value="Genomic_DNA"/>
</dbReference>
<keyword evidence="2" id="KW-0812">Transmembrane</keyword>